<dbReference type="RefSeq" id="WP_006904658.1">
    <property type="nucleotide sequence ID" value="NZ_JH976535.1"/>
</dbReference>
<dbReference type="OrthoDB" id="2084085at2"/>
<accession>K6QDA9</accession>
<dbReference type="EMBL" id="AENY02000003">
    <property type="protein sequence ID" value="EKP94636.1"/>
    <property type="molecule type" value="Genomic_DNA"/>
</dbReference>
<dbReference type="SUPFAM" id="SSF140566">
    <property type="entry name" value="FlgN-like"/>
    <property type="match status" value="1"/>
</dbReference>
<dbReference type="Gene3D" id="1.20.58.300">
    <property type="entry name" value="FlgN-like"/>
    <property type="match status" value="1"/>
</dbReference>
<dbReference type="Pfam" id="PF05130">
    <property type="entry name" value="FlgN"/>
    <property type="match status" value="1"/>
</dbReference>
<dbReference type="STRING" id="867903.ThesuDRAFT_02376"/>
<proteinExistence type="predicted"/>
<protein>
    <submittedName>
        <fullName evidence="3">FlgN protein</fullName>
    </submittedName>
</protein>
<evidence type="ECO:0000313" key="3">
    <source>
        <dbReference type="EMBL" id="EKP94636.1"/>
    </source>
</evidence>
<feature type="compositionally biased region" description="Low complexity" evidence="2">
    <location>
        <begin position="13"/>
        <end position="23"/>
    </location>
</feature>
<comment type="caution">
    <text evidence="3">The sequence shown here is derived from an EMBL/GenBank/DDBJ whole genome shotgun (WGS) entry which is preliminary data.</text>
</comment>
<feature type="region of interest" description="Disordered" evidence="2">
    <location>
        <begin position="1"/>
        <end position="25"/>
    </location>
</feature>
<dbReference type="AlphaFoldDB" id="K6QDA9"/>
<dbReference type="InterPro" id="IPR036679">
    <property type="entry name" value="FlgN-like_sf"/>
</dbReference>
<name>K6QDA9_9FIRM</name>
<gene>
    <name evidence="3" type="ORF">ThesuDRAFT_02376</name>
</gene>
<reference evidence="3" key="1">
    <citation type="submission" date="2010-10" db="EMBL/GenBank/DDBJ databases">
        <authorList>
            <consortium name="US DOE Joint Genome Institute (JGI-PGF)"/>
            <person name="Lucas S."/>
            <person name="Copeland A."/>
            <person name="Lapidus A."/>
            <person name="Bruce D."/>
            <person name="Goodwin L."/>
            <person name="Pitluck S."/>
            <person name="Kyrpides N."/>
            <person name="Mavromatis K."/>
            <person name="Detter J.C."/>
            <person name="Han C."/>
            <person name="Land M."/>
            <person name="Hauser L."/>
            <person name="Markowitz V."/>
            <person name="Cheng J.-F."/>
            <person name="Hugenholtz P."/>
            <person name="Woyke T."/>
            <person name="Wu D."/>
            <person name="Pukall R."/>
            <person name="Wahrenburg C."/>
            <person name="Brambilla E."/>
            <person name="Klenk H.-P."/>
            <person name="Eisen J.A."/>
        </authorList>
    </citation>
    <scope>NUCLEOTIDE SEQUENCE [LARGE SCALE GENOMIC DNA]</scope>
    <source>
        <strain evidence="3">DSM 13965</strain>
    </source>
</reference>
<dbReference type="InterPro" id="IPR007809">
    <property type="entry name" value="FlgN-like"/>
</dbReference>
<evidence type="ECO:0000256" key="1">
    <source>
        <dbReference type="ARBA" id="ARBA00022795"/>
    </source>
</evidence>
<evidence type="ECO:0000256" key="2">
    <source>
        <dbReference type="SAM" id="MobiDB-lite"/>
    </source>
</evidence>
<keyword evidence="1" id="KW-1005">Bacterial flagellum biogenesis</keyword>
<dbReference type="GO" id="GO:0044780">
    <property type="term" value="P:bacterial-type flagellum assembly"/>
    <property type="evidence" value="ECO:0007669"/>
    <property type="project" value="InterPro"/>
</dbReference>
<sequence length="206" mass="21592">MAPIVPARPGPALPAAGEGSEPAPAIPVAPAPATGEAPAAPAAALAHQLVAQLAAMVEPWARLLEATRATNRALVAGDPAVIEAALASEEECLRVIGELERRRFDLQQELAAAWGLDPARLSWEELARRVPDLAPALARCRDPLKALAEGVEQLNRQNRALARQGLAWARFGLQSLAAARGTAGPGYGPDGQLQWRPPALAVDRAF</sequence>
<dbReference type="Proteomes" id="UP000005710">
    <property type="component" value="Unassembled WGS sequence"/>
</dbReference>
<keyword evidence="4" id="KW-1185">Reference proteome</keyword>
<evidence type="ECO:0000313" key="4">
    <source>
        <dbReference type="Proteomes" id="UP000005710"/>
    </source>
</evidence>
<dbReference type="HOGENOM" id="CLU_1433862_0_0_9"/>
<reference evidence="3" key="2">
    <citation type="submission" date="2012-10" db="EMBL/GenBank/DDBJ databases">
        <title>Improved high-quality draft of Thermaerobacter subterraneus C21, DSM 13965.</title>
        <authorList>
            <consortium name="DOE Joint Genome Institute"/>
            <person name="Eisen J."/>
            <person name="Huntemann M."/>
            <person name="Wei C.-L."/>
            <person name="Han J."/>
            <person name="Detter J.C."/>
            <person name="Han C."/>
            <person name="Tapia R."/>
            <person name="Chen A."/>
            <person name="Kyrpides N."/>
            <person name="Mavromatis K."/>
            <person name="Markowitz V."/>
            <person name="Szeto E."/>
            <person name="Ivanova N."/>
            <person name="Mikhailova N."/>
            <person name="Ovchinnikova G."/>
            <person name="Pagani I."/>
            <person name="Pati A."/>
            <person name="Goodwin L."/>
            <person name="Nordberg H.P."/>
            <person name="Cantor M.N."/>
            <person name="Hua S.X."/>
            <person name="Woyke T."/>
            <person name="Eisen J."/>
            <person name="Klenk H.-P."/>
        </authorList>
    </citation>
    <scope>NUCLEOTIDE SEQUENCE [LARGE SCALE GENOMIC DNA]</scope>
    <source>
        <strain evidence="3">DSM 13965</strain>
    </source>
</reference>
<feature type="compositionally biased region" description="Pro residues" evidence="2">
    <location>
        <begin position="1"/>
        <end position="12"/>
    </location>
</feature>
<organism evidence="3 4">
    <name type="scientific">Thermaerobacter subterraneus DSM 13965</name>
    <dbReference type="NCBI Taxonomy" id="867903"/>
    <lineage>
        <taxon>Bacteria</taxon>
        <taxon>Bacillati</taxon>
        <taxon>Bacillota</taxon>
        <taxon>Clostridia</taxon>
        <taxon>Eubacteriales</taxon>
        <taxon>Clostridiales Family XVII. Incertae Sedis</taxon>
        <taxon>Thermaerobacter</taxon>
    </lineage>
</organism>